<keyword evidence="7" id="KW-1185">Reference proteome</keyword>
<feature type="compositionally biased region" description="Basic and acidic residues" evidence="5">
    <location>
        <begin position="173"/>
        <end position="187"/>
    </location>
</feature>
<dbReference type="Proteomes" id="UP001497512">
    <property type="component" value="Chromosome 10"/>
</dbReference>
<keyword evidence="3" id="KW-0328">Glycosyltransferase</keyword>
<reference evidence="6" key="1">
    <citation type="submission" date="2024-02" db="EMBL/GenBank/DDBJ databases">
        <authorList>
            <consortium name="ELIXIR-Norway"/>
            <consortium name="Elixir Norway"/>
        </authorList>
    </citation>
    <scope>NUCLEOTIDE SEQUENCE</scope>
</reference>
<dbReference type="Pfam" id="PF25557">
    <property type="entry name" value="GAUT_1"/>
    <property type="match status" value="1"/>
</dbReference>
<dbReference type="SUPFAM" id="SSF53448">
    <property type="entry name" value="Nucleotide-diphospho-sugar transferases"/>
    <property type="match status" value="1"/>
</dbReference>
<comment type="similarity">
    <text evidence="2">Belongs to the glycosyltransferase 8 family.</text>
</comment>
<dbReference type="Gene3D" id="3.90.550.10">
    <property type="entry name" value="Spore Coat Polysaccharide Biosynthesis Protein SpsA, Chain A"/>
    <property type="match status" value="1"/>
</dbReference>
<feature type="coiled-coil region" evidence="4">
    <location>
        <begin position="381"/>
        <end position="408"/>
    </location>
</feature>
<keyword evidence="4" id="KW-0175">Coiled coil</keyword>
<feature type="region of interest" description="Disordered" evidence="5">
    <location>
        <begin position="136"/>
        <end position="200"/>
    </location>
</feature>
<dbReference type="PANTHER" id="PTHR32116:SF4">
    <property type="entry name" value="POLYGALACTURONATE 4-ALPHA-GALACTURONOSYLTRANSFERASE"/>
    <property type="match status" value="1"/>
</dbReference>
<evidence type="ECO:0000313" key="6">
    <source>
        <dbReference type="EMBL" id="CAK9194154.1"/>
    </source>
</evidence>
<feature type="region of interest" description="Disordered" evidence="5">
    <location>
        <begin position="215"/>
        <end position="243"/>
    </location>
</feature>
<dbReference type="Pfam" id="PF01501">
    <property type="entry name" value="Glyco_transf_8"/>
    <property type="match status" value="1"/>
</dbReference>
<evidence type="ECO:0000256" key="4">
    <source>
        <dbReference type="SAM" id="Coils"/>
    </source>
</evidence>
<name>A0ABP0TEM1_9BRYO</name>
<evidence type="ECO:0000256" key="2">
    <source>
        <dbReference type="ARBA" id="ARBA00006351"/>
    </source>
</evidence>
<keyword evidence="3" id="KW-0808">Transferase</keyword>
<feature type="compositionally biased region" description="Polar residues" evidence="5">
    <location>
        <begin position="157"/>
        <end position="170"/>
    </location>
</feature>
<dbReference type="InterPro" id="IPR029993">
    <property type="entry name" value="GAUT"/>
</dbReference>
<organism evidence="6 7">
    <name type="scientific">Sphagnum troendelagicum</name>
    <dbReference type="NCBI Taxonomy" id="128251"/>
    <lineage>
        <taxon>Eukaryota</taxon>
        <taxon>Viridiplantae</taxon>
        <taxon>Streptophyta</taxon>
        <taxon>Embryophyta</taxon>
        <taxon>Bryophyta</taxon>
        <taxon>Sphagnophytina</taxon>
        <taxon>Sphagnopsida</taxon>
        <taxon>Sphagnales</taxon>
        <taxon>Sphagnaceae</taxon>
        <taxon>Sphagnum</taxon>
    </lineage>
</organism>
<evidence type="ECO:0000256" key="3">
    <source>
        <dbReference type="ARBA" id="ARBA00022676"/>
    </source>
</evidence>
<comment type="pathway">
    <text evidence="1">Glycan metabolism; pectin biosynthesis.</text>
</comment>
<dbReference type="CDD" id="cd06429">
    <property type="entry name" value="GT8_like_1"/>
    <property type="match status" value="1"/>
</dbReference>
<dbReference type="EMBL" id="OZ019902">
    <property type="protein sequence ID" value="CAK9194154.1"/>
    <property type="molecule type" value="Genomic_DNA"/>
</dbReference>
<dbReference type="PANTHER" id="PTHR32116">
    <property type="entry name" value="GALACTURONOSYLTRANSFERASE 4-RELATED"/>
    <property type="match status" value="1"/>
</dbReference>
<dbReference type="InterPro" id="IPR029044">
    <property type="entry name" value="Nucleotide-diphossugar_trans"/>
</dbReference>
<accession>A0ABP0TEM1</accession>
<proteinExistence type="inferred from homology"/>
<protein>
    <recommendedName>
        <fullName evidence="8">Hexosyltransferase</fullName>
    </recommendedName>
</protein>
<dbReference type="InterPro" id="IPR002495">
    <property type="entry name" value="Glyco_trans_8"/>
</dbReference>
<gene>
    <name evidence="6" type="ORF">CSSPTR1EN2_LOCUS2384</name>
</gene>
<evidence type="ECO:0008006" key="8">
    <source>
        <dbReference type="Google" id="ProtNLM"/>
    </source>
</evidence>
<evidence type="ECO:0000256" key="1">
    <source>
        <dbReference type="ARBA" id="ARBA00004877"/>
    </source>
</evidence>
<evidence type="ECO:0000256" key="5">
    <source>
        <dbReference type="SAM" id="MobiDB-lite"/>
    </source>
</evidence>
<evidence type="ECO:0000313" key="7">
    <source>
        <dbReference type="Proteomes" id="UP001497512"/>
    </source>
</evidence>
<sequence length="757" mass="85739">MPSVPSRRSPLSTAGAGLQARSYSCTKINWCRRALVFSLVSFSVLAPIFLLDNQNSSSSYNSDDHGVDAPLYRFGGKEVRRRSALEQLEVLFPKEVLDIVVTANKDEEAGHLNLNIAGKKDFSSSWVLEEIVDAGREASDLQQEPESDPNRLKNIEDINNTGSQDAQQGAQKVAEKTELGDLGKQSERSNAGGVERGEAKMGNKNLTLIKAAGVQTGEQEPNVEQQEEGLANSEQQASEGELSDATIQQAILSHDPARIAEEDQMKKVEADALQRTKKVENGILDKYSASQQNGRTQNRDSLIQLMRDQLIMAQAYAYIAQAKNHVRLFSDLQLHIKDYQKALADCNVDSQLPRGVKEKTKAMGHLLERAQRQHYDKSTVMKKLRAMLQSVEDQARRLQKHSNFLNQLAAKTVPKGLHCLSMCLMVEYHARFPDEKEFVDHEKLEDPCLYHYAIFSDNILAAGVVVNSTVFNAKEPEKHVFHVVTDKLNYGAMKVWFLVNPPGKATIHVQNVDDFKWLNSSYCPVLQQLESASMKEYYFKADHATGSANLKFRNPKYLSVLNHLRFYLPKVFPKLDKILFLDDDVVVQKDLTPLWDIDLSGKVNGAVETCGPSFHRFDKYLNFSDPHISQNFDPHACGWAYGMNVFDLKEWKKKDITGIYHRWQSMNEDRNLWKLGTLPPGLITFYNLTYALDKSWHVLGLGYNPNVALSSIMQAAVIHYNGNMKPWLEIAITKYKPHWSKYVKFDHPYLQQCNINE</sequence>